<gene>
    <name evidence="2" type="ORF">SAMN02745248_02443</name>
</gene>
<dbReference type="Proteomes" id="UP000183952">
    <property type="component" value="Unassembled WGS sequence"/>
</dbReference>
<proteinExistence type="predicted"/>
<organism evidence="2 3">
    <name type="scientific">Hathewaya proteolytica DSM 3090</name>
    <dbReference type="NCBI Taxonomy" id="1121331"/>
    <lineage>
        <taxon>Bacteria</taxon>
        <taxon>Bacillati</taxon>
        <taxon>Bacillota</taxon>
        <taxon>Clostridia</taxon>
        <taxon>Eubacteriales</taxon>
        <taxon>Clostridiaceae</taxon>
        <taxon>Hathewaya</taxon>
    </lineage>
</organism>
<protein>
    <submittedName>
        <fullName evidence="2">Uncharacterized protein</fullName>
    </submittedName>
</protein>
<accession>A0A1M6S3N6</accession>
<dbReference type="RefSeq" id="WP_072904348.1">
    <property type="nucleotide sequence ID" value="NZ_FRAD01000025.1"/>
</dbReference>
<dbReference type="EMBL" id="FRAD01000025">
    <property type="protein sequence ID" value="SHK39249.1"/>
    <property type="molecule type" value="Genomic_DNA"/>
</dbReference>
<dbReference type="AlphaFoldDB" id="A0A1M6S3N6"/>
<feature type="compositionally biased region" description="Basic residues" evidence="1">
    <location>
        <begin position="76"/>
        <end position="86"/>
    </location>
</feature>
<keyword evidence="3" id="KW-1185">Reference proteome</keyword>
<evidence type="ECO:0000256" key="1">
    <source>
        <dbReference type="SAM" id="MobiDB-lite"/>
    </source>
</evidence>
<feature type="region of interest" description="Disordered" evidence="1">
    <location>
        <begin position="66"/>
        <end position="86"/>
    </location>
</feature>
<reference evidence="2 3" key="1">
    <citation type="submission" date="2016-11" db="EMBL/GenBank/DDBJ databases">
        <authorList>
            <person name="Jaros S."/>
            <person name="Januszkiewicz K."/>
            <person name="Wedrychowicz H."/>
        </authorList>
    </citation>
    <scope>NUCLEOTIDE SEQUENCE [LARGE SCALE GENOMIC DNA]</scope>
    <source>
        <strain evidence="2 3">DSM 3090</strain>
    </source>
</reference>
<sequence length="86" mass="9577">MTKLEILDEKLLPNLDTFLLEQCIKSLLDKTGEYPGLLTCSTETFRKIAILDYCLKIIKVSKCVGKKETSGSAKPTCHKANKSSKL</sequence>
<evidence type="ECO:0000313" key="2">
    <source>
        <dbReference type="EMBL" id="SHK39249.1"/>
    </source>
</evidence>
<evidence type="ECO:0000313" key="3">
    <source>
        <dbReference type="Proteomes" id="UP000183952"/>
    </source>
</evidence>
<dbReference type="STRING" id="1121331.SAMN02745248_02443"/>
<name>A0A1M6S3N6_9CLOT</name>